<accession>A0AAY4E1L8</accession>
<dbReference type="GeneTree" id="ENSGT01030000234896"/>
<dbReference type="Proteomes" id="UP000694580">
    <property type="component" value="Chromosome 20"/>
</dbReference>
<evidence type="ECO:0000313" key="2">
    <source>
        <dbReference type="Proteomes" id="UP000694580"/>
    </source>
</evidence>
<reference evidence="1" key="3">
    <citation type="submission" date="2025-09" db="UniProtKB">
        <authorList>
            <consortium name="Ensembl"/>
        </authorList>
    </citation>
    <scope>IDENTIFICATION</scope>
</reference>
<sequence length="151" mass="15960">VVESPGPVDGDVRLLLVQFHGTGCAAGGELTEFEQAVEHGTVFSHVNSWRTRCPPAAILTAGAPTSLHLLAVLGHVVRADGAEELDVVVAVVLGHLLGVGLQIVGHADSVGFHGMSLAIIVVTHVTWGENERVTLTHTHTHYRGDIYMDPP</sequence>
<reference evidence="1" key="2">
    <citation type="submission" date="2025-08" db="UniProtKB">
        <authorList>
            <consortium name="Ensembl"/>
        </authorList>
    </citation>
    <scope>IDENTIFICATION</scope>
</reference>
<dbReference type="AlphaFoldDB" id="A0AAY4E1L8"/>
<evidence type="ECO:0000313" key="1">
    <source>
        <dbReference type="Ensembl" id="ENSDCDP00010051249.1"/>
    </source>
</evidence>
<protein>
    <submittedName>
        <fullName evidence="1">Uncharacterized protein</fullName>
    </submittedName>
</protein>
<proteinExistence type="predicted"/>
<dbReference type="Ensembl" id="ENSDCDT00010061700.1">
    <property type="protein sequence ID" value="ENSDCDP00010051249.1"/>
    <property type="gene ID" value="ENSDCDG00010030230.1"/>
</dbReference>
<name>A0AAY4E1L8_9TELE</name>
<reference evidence="1 2" key="1">
    <citation type="submission" date="2020-06" db="EMBL/GenBank/DDBJ databases">
        <authorList>
            <consortium name="Wellcome Sanger Institute Data Sharing"/>
        </authorList>
    </citation>
    <scope>NUCLEOTIDE SEQUENCE [LARGE SCALE GENOMIC DNA]</scope>
</reference>
<keyword evidence="2" id="KW-1185">Reference proteome</keyword>
<organism evidence="1 2">
    <name type="scientific">Denticeps clupeoides</name>
    <name type="common">denticle herring</name>
    <dbReference type="NCBI Taxonomy" id="299321"/>
    <lineage>
        <taxon>Eukaryota</taxon>
        <taxon>Metazoa</taxon>
        <taxon>Chordata</taxon>
        <taxon>Craniata</taxon>
        <taxon>Vertebrata</taxon>
        <taxon>Euteleostomi</taxon>
        <taxon>Actinopterygii</taxon>
        <taxon>Neopterygii</taxon>
        <taxon>Teleostei</taxon>
        <taxon>Clupei</taxon>
        <taxon>Clupeiformes</taxon>
        <taxon>Denticipitoidei</taxon>
        <taxon>Denticipitidae</taxon>
        <taxon>Denticeps</taxon>
    </lineage>
</organism>